<keyword evidence="1" id="KW-0378">Hydrolase</keyword>
<dbReference type="EC" id="3.1.3.-" evidence="1"/>
<gene>
    <name evidence="1" type="ORF">ACFQ0E_11250</name>
</gene>
<comment type="caution">
    <text evidence="1">The sequence shown here is derived from an EMBL/GenBank/DDBJ whole genome shotgun (WGS) entry which is preliminary data.</text>
</comment>
<dbReference type="Gene3D" id="1.20.1440.100">
    <property type="entry name" value="SG protein - dephosphorylation function"/>
    <property type="match status" value="1"/>
</dbReference>
<dbReference type="CDD" id="cd02612">
    <property type="entry name" value="HAD_PGPPase"/>
    <property type="match status" value="1"/>
</dbReference>
<dbReference type="NCBIfam" id="TIGR01488">
    <property type="entry name" value="HAD-SF-IB"/>
    <property type="match status" value="1"/>
</dbReference>
<name>A0ABW2YC76_9GAMM</name>
<reference evidence="2" key="1">
    <citation type="journal article" date="2019" name="Int. J. Syst. Evol. Microbiol.">
        <title>The Global Catalogue of Microorganisms (GCM) 10K type strain sequencing project: providing services to taxonomists for standard genome sequencing and annotation.</title>
        <authorList>
            <consortium name="The Broad Institute Genomics Platform"/>
            <consortium name="The Broad Institute Genome Sequencing Center for Infectious Disease"/>
            <person name="Wu L."/>
            <person name="Ma J."/>
        </authorList>
    </citation>
    <scope>NUCLEOTIDE SEQUENCE [LARGE SCALE GENOMIC DNA]</scope>
    <source>
        <strain evidence="2">CCUG 55585</strain>
    </source>
</reference>
<dbReference type="SUPFAM" id="SSF56784">
    <property type="entry name" value="HAD-like"/>
    <property type="match status" value="1"/>
</dbReference>
<dbReference type="Gene3D" id="3.40.50.1000">
    <property type="entry name" value="HAD superfamily/HAD-like"/>
    <property type="match status" value="1"/>
</dbReference>
<dbReference type="InterPro" id="IPR006385">
    <property type="entry name" value="HAD_hydro_SerB1"/>
</dbReference>
<accession>A0ABW2YC76</accession>
<proteinExistence type="predicted"/>
<dbReference type="InterPro" id="IPR023214">
    <property type="entry name" value="HAD_sf"/>
</dbReference>
<dbReference type="NCBIfam" id="TIGR01490">
    <property type="entry name" value="HAD-SF-IB-hyp1"/>
    <property type="match status" value="1"/>
</dbReference>
<keyword evidence="2" id="KW-1185">Reference proteome</keyword>
<dbReference type="PANTHER" id="PTHR43344">
    <property type="entry name" value="PHOSPHOSERINE PHOSPHATASE"/>
    <property type="match status" value="1"/>
</dbReference>
<dbReference type="EMBL" id="JBHTIF010000001">
    <property type="protein sequence ID" value="MFD0726167.1"/>
    <property type="molecule type" value="Genomic_DNA"/>
</dbReference>
<dbReference type="Pfam" id="PF12710">
    <property type="entry name" value="HAD"/>
    <property type="match status" value="1"/>
</dbReference>
<dbReference type="RefSeq" id="WP_386823725.1">
    <property type="nucleotide sequence ID" value="NZ_JBHTIF010000001.1"/>
</dbReference>
<dbReference type="Proteomes" id="UP001597110">
    <property type="component" value="Unassembled WGS sequence"/>
</dbReference>
<organism evidence="1 2">
    <name type="scientific">Lysobacter brunescens</name>
    <dbReference type="NCBI Taxonomy" id="262323"/>
    <lineage>
        <taxon>Bacteria</taxon>
        <taxon>Pseudomonadati</taxon>
        <taxon>Pseudomonadota</taxon>
        <taxon>Gammaproteobacteria</taxon>
        <taxon>Lysobacterales</taxon>
        <taxon>Lysobacteraceae</taxon>
        <taxon>Lysobacter</taxon>
    </lineage>
</organism>
<dbReference type="InterPro" id="IPR036412">
    <property type="entry name" value="HAD-like_sf"/>
</dbReference>
<evidence type="ECO:0000313" key="1">
    <source>
        <dbReference type="EMBL" id="MFD0726167.1"/>
    </source>
</evidence>
<dbReference type="GO" id="GO:0016787">
    <property type="term" value="F:hydrolase activity"/>
    <property type="evidence" value="ECO:0007669"/>
    <property type="project" value="UniProtKB-KW"/>
</dbReference>
<evidence type="ECO:0000313" key="2">
    <source>
        <dbReference type="Proteomes" id="UP001597110"/>
    </source>
</evidence>
<protein>
    <submittedName>
        <fullName evidence="1">HAD family hydrolase</fullName>
        <ecNumber evidence="1">3.1.3.-</ecNumber>
    </submittedName>
</protein>
<sequence length="204" mass="22966">MILALFDFDGTITTREMMPDFVRMAVPRARLRLWGTLLAPWVFGYKAGWVSGSNIRGKIVRAGFSRMPEADYRAAGERFARDVLPRVLRPEAMARIAWHKARGDAIAVVSGGFDVYLSHWCRAQGIDLLCSKLEVVDGVLTGRFDGAQCVREEKARRVRERYVLREFSAVHAYGDTAEDAELLALADESWFRVWPTGEGESPVN</sequence>
<dbReference type="PANTHER" id="PTHR43344:SF14">
    <property type="entry name" value="HAD-IB FAMILY HYDROLASE"/>
    <property type="match status" value="1"/>
</dbReference>
<dbReference type="InterPro" id="IPR050582">
    <property type="entry name" value="HAD-like_SerB"/>
</dbReference>